<gene>
    <name evidence="2" type="primary">PUF6</name>
    <name evidence="2" type="ORF">TSPGSL018_3890</name>
</gene>
<dbReference type="InterPro" id="IPR040059">
    <property type="entry name" value="PUM3"/>
</dbReference>
<dbReference type="GO" id="GO:0005730">
    <property type="term" value="C:nucleolus"/>
    <property type="evidence" value="ECO:0007669"/>
    <property type="project" value="TreeGrafter"/>
</dbReference>
<dbReference type="GO" id="GO:0006417">
    <property type="term" value="P:regulation of translation"/>
    <property type="evidence" value="ECO:0007669"/>
    <property type="project" value="TreeGrafter"/>
</dbReference>
<dbReference type="PANTHER" id="PTHR13389">
    <property type="entry name" value="PUMILIO HOMOLOG 3"/>
    <property type="match status" value="1"/>
</dbReference>
<proteinExistence type="predicted"/>
<protein>
    <submittedName>
        <fullName evidence="2">Pumilio homology domain family member 6</fullName>
    </submittedName>
</protein>
<accession>A0A061SK00</accession>
<evidence type="ECO:0000313" key="2">
    <source>
        <dbReference type="EMBL" id="JAC83215.1"/>
    </source>
</evidence>
<sequence>MKDHVRSLAEDEYGHLALVAALSTVDDTTLLRKSIGGPLQSMMGDALRHKYARRVLLHLLAPFNNRYLPAEYHDWVRPAPVSESEARGGEDGEAGDEGDEDGAGGASSGRGVSRKDPDLRRREVLGSGPGSLSESVVAAVEADAGALIRDFHGADCLVEVARGGEGATLAEVCSEGVERAQDMIVQMAAAARDHGDDDAGGEEHVLLNYVANRALRRLLILGRTDETVRRFAQKLWDGALKGRCKEWFGSHADKVLAAVLSCGDVAVEKAATEELQPLVAKQGGAGGLQEWAVSHGLAKASKKK</sequence>
<dbReference type="EMBL" id="GBEZ01001788">
    <property type="protein sequence ID" value="JAC83215.1"/>
    <property type="molecule type" value="Transcribed_RNA"/>
</dbReference>
<reference evidence="2" key="1">
    <citation type="submission" date="2014-05" db="EMBL/GenBank/DDBJ databases">
        <title>The transcriptome of the halophilic microalga Tetraselmis sp. GSL018 isolated from the Great Salt Lake, Utah.</title>
        <authorList>
            <person name="Jinkerson R.E."/>
            <person name="D'Adamo S."/>
            <person name="Posewitz M.C."/>
        </authorList>
    </citation>
    <scope>NUCLEOTIDE SEQUENCE</scope>
    <source>
        <strain evidence="2">GSL018</strain>
    </source>
</reference>
<feature type="compositionally biased region" description="Acidic residues" evidence="1">
    <location>
        <begin position="91"/>
        <end position="102"/>
    </location>
</feature>
<organism evidence="2">
    <name type="scientific">Tetraselmis sp. GSL018</name>
    <dbReference type="NCBI Taxonomy" id="582737"/>
    <lineage>
        <taxon>Eukaryota</taxon>
        <taxon>Viridiplantae</taxon>
        <taxon>Chlorophyta</taxon>
        <taxon>core chlorophytes</taxon>
        <taxon>Chlorodendrophyceae</taxon>
        <taxon>Chlorodendrales</taxon>
        <taxon>Chlorodendraceae</taxon>
        <taxon>Tetraselmis</taxon>
    </lineage>
</organism>
<evidence type="ECO:0000256" key="1">
    <source>
        <dbReference type="SAM" id="MobiDB-lite"/>
    </source>
</evidence>
<feature type="region of interest" description="Disordered" evidence="1">
    <location>
        <begin position="81"/>
        <end position="131"/>
    </location>
</feature>
<dbReference type="GO" id="GO:0003729">
    <property type="term" value="F:mRNA binding"/>
    <property type="evidence" value="ECO:0007669"/>
    <property type="project" value="TreeGrafter"/>
</dbReference>
<name>A0A061SK00_9CHLO</name>
<feature type="compositionally biased region" description="Basic and acidic residues" evidence="1">
    <location>
        <begin position="113"/>
        <end position="124"/>
    </location>
</feature>
<dbReference type="PANTHER" id="PTHR13389:SF0">
    <property type="entry name" value="PUMILIO HOMOLOG 3"/>
    <property type="match status" value="1"/>
</dbReference>
<dbReference type="AlphaFoldDB" id="A0A061SK00"/>